<protein>
    <submittedName>
        <fullName evidence="2">Uncharacterized protein</fullName>
    </submittedName>
</protein>
<keyword evidence="3" id="KW-1185">Reference proteome</keyword>
<keyword evidence="1" id="KW-0812">Transmembrane</keyword>
<feature type="transmembrane region" description="Helical" evidence="1">
    <location>
        <begin position="56"/>
        <end position="74"/>
    </location>
</feature>
<dbReference type="AlphaFoldDB" id="H1MW64"/>
<dbReference type="KEGG" id="saci:Sinac_4276"/>
<keyword evidence="1" id="KW-1133">Transmembrane helix</keyword>
<dbReference type="RefSeq" id="WP_015247600.1">
    <property type="nucleotide sequence ID" value="NC_019892.1"/>
</dbReference>
<gene>
    <name evidence="2" type="ordered locus">Sinac_4276</name>
</gene>
<dbReference type="Proteomes" id="UP000010798">
    <property type="component" value="Chromosome"/>
</dbReference>
<proteinExistence type="predicted"/>
<evidence type="ECO:0000313" key="2">
    <source>
        <dbReference type="EMBL" id="AGA28475.1"/>
    </source>
</evidence>
<feature type="transmembrane region" description="Helical" evidence="1">
    <location>
        <begin position="7"/>
        <end position="26"/>
    </location>
</feature>
<name>H1MW64_SINAD</name>
<feature type="transmembrane region" description="Helical" evidence="1">
    <location>
        <begin position="94"/>
        <end position="117"/>
    </location>
</feature>
<dbReference type="HOGENOM" id="CLU_1685414_0_0_0"/>
<accession>H1MW64</accession>
<reference evidence="2 3" key="1">
    <citation type="submission" date="2012-02" db="EMBL/GenBank/DDBJ databases">
        <title>Complete sequence of chromosome of Singulisphaera acidiphila DSM 18658.</title>
        <authorList>
            <consortium name="US DOE Joint Genome Institute (JGI-PGF)"/>
            <person name="Lucas S."/>
            <person name="Copeland A."/>
            <person name="Lapidus A."/>
            <person name="Glavina del Rio T."/>
            <person name="Dalin E."/>
            <person name="Tice H."/>
            <person name="Bruce D."/>
            <person name="Goodwin L."/>
            <person name="Pitluck S."/>
            <person name="Peters L."/>
            <person name="Ovchinnikova G."/>
            <person name="Chertkov O."/>
            <person name="Kyrpides N."/>
            <person name="Mavromatis K."/>
            <person name="Ivanova N."/>
            <person name="Brettin T."/>
            <person name="Detter J.C."/>
            <person name="Han C."/>
            <person name="Larimer F."/>
            <person name="Land M."/>
            <person name="Hauser L."/>
            <person name="Markowitz V."/>
            <person name="Cheng J.-F."/>
            <person name="Hugenholtz P."/>
            <person name="Woyke T."/>
            <person name="Wu D."/>
            <person name="Tindall B."/>
            <person name="Pomrenke H."/>
            <person name="Brambilla E."/>
            <person name="Klenk H.-P."/>
            <person name="Eisen J.A."/>
        </authorList>
    </citation>
    <scope>NUCLEOTIDE SEQUENCE [LARGE SCALE GENOMIC DNA]</scope>
    <source>
        <strain evidence="3">ATCC BAA-1392 / DSM 18658 / VKM B-2454 / MOB10</strain>
    </source>
</reference>
<dbReference type="STRING" id="886293.Sinac_4276"/>
<keyword evidence="1" id="KW-0472">Membrane</keyword>
<dbReference type="PROSITE" id="PS51257">
    <property type="entry name" value="PROKAR_LIPOPROTEIN"/>
    <property type="match status" value="1"/>
</dbReference>
<organism evidence="2 3">
    <name type="scientific">Singulisphaera acidiphila (strain ATCC BAA-1392 / DSM 18658 / VKM B-2454 / MOB10)</name>
    <dbReference type="NCBI Taxonomy" id="886293"/>
    <lineage>
        <taxon>Bacteria</taxon>
        <taxon>Pseudomonadati</taxon>
        <taxon>Planctomycetota</taxon>
        <taxon>Planctomycetia</taxon>
        <taxon>Isosphaerales</taxon>
        <taxon>Isosphaeraceae</taxon>
        <taxon>Singulisphaera</taxon>
    </lineage>
</organism>
<evidence type="ECO:0000313" key="3">
    <source>
        <dbReference type="Proteomes" id="UP000010798"/>
    </source>
</evidence>
<sequence length="156" mass="16668">MRVPKIRIRTWMIVVAVVGLGCSQIANNPSIGIILAGPLIGSPLIGLRMRNRLHGFLVGGIVGSLAETGLLVFFREPMTRFIALVIGPARTVDAPWPLANVAVGFMVGLAFGVAYLMRAAIVSPAYIVDSSAMRIKEAPKIDPEWGANADLADHPR</sequence>
<dbReference type="EMBL" id="CP003364">
    <property type="protein sequence ID" value="AGA28475.1"/>
    <property type="molecule type" value="Genomic_DNA"/>
</dbReference>
<evidence type="ECO:0000256" key="1">
    <source>
        <dbReference type="SAM" id="Phobius"/>
    </source>
</evidence>